<feature type="compositionally biased region" description="Gly residues" evidence="1">
    <location>
        <begin position="972"/>
        <end position="983"/>
    </location>
</feature>
<dbReference type="InterPro" id="IPR011989">
    <property type="entry name" value="ARM-like"/>
</dbReference>
<dbReference type="PROSITE" id="PS50166">
    <property type="entry name" value="IMPORTIN_B_NT"/>
    <property type="match status" value="1"/>
</dbReference>
<dbReference type="Pfam" id="PF24138">
    <property type="entry name" value="TPR_TNPO3_IPO13_2nd"/>
    <property type="match status" value="1"/>
</dbReference>
<dbReference type="GO" id="GO:0005737">
    <property type="term" value="C:cytoplasm"/>
    <property type="evidence" value="ECO:0007669"/>
    <property type="project" value="TreeGrafter"/>
</dbReference>
<dbReference type="AlphaFoldDB" id="A0A316UCI4"/>
<dbReference type="InterPro" id="IPR057941">
    <property type="entry name" value="TPR_TNPO3_IPO13_2nd"/>
</dbReference>
<dbReference type="PANTHER" id="PTHR12363">
    <property type="entry name" value="TRANSPORTIN 3 AND IMPORTIN 13"/>
    <property type="match status" value="1"/>
</dbReference>
<dbReference type="InterPro" id="IPR013598">
    <property type="entry name" value="Exportin-1/Importin-b-like"/>
</dbReference>
<dbReference type="Pfam" id="PF08389">
    <property type="entry name" value="Xpo1"/>
    <property type="match status" value="1"/>
</dbReference>
<dbReference type="InterPro" id="IPR001494">
    <property type="entry name" value="Importin-beta_N"/>
</dbReference>
<dbReference type="InterPro" id="IPR051345">
    <property type="entry name" value="Importin_beta-like_NTR"/>
</dbReference>
<sequence>MAASVAGQASSEAASQSASLQPVMQALETLYRNPDKAAKDQANAWLQDFQKTPEAWQTANSLLLAQDLPLEPRLFAAQTFRTKTTFDLEQVPSSSRGSLRDTLVTALAAYASGPRVIQTQICLTLAGLAIQLTDEEWPDVVKGMTSKFGNDASTVGVLLEFLTVLPEEVTGNHRIPVETEHFNLRVRSLLGSNADEILRLLTMYLQAPGITSQIQSSIFQCLRSWLKAGEIATTSLLDTPLFQFSFDALASDDLFDVATDVICDLIHETQEVEENMNAIPQIVRRLMPLREELARAGDDEDKVRGICRIFAQAGETYHTLILRHQEDFFPIVQTLIECAAYHDLDIVSITFRFWYLLGSALGKRKEDPSLMPFLQVYARLLDIIVGHLRFPDDEATQTAAEKDEFRSFRHFMGDTLKDCCYVLGSKDCLNRSLQMIRDILAASQTSGSEPRWQDVEAPLFSMRAMGTEVSPTGENDVIGSIIDIIPELPAHPRMRYAGLLVISRYTEWIDHHPDRIPGLLSYISAGLESEGDVAAAAGQAMSYLCQDCRRHLVPYLPQLYAFLGSVGDRLEPDDLITMGEGVGHIVSTLSPQDALPAMMQFSQPALELIASVSADASSSRLDLKRANIRIDMLERFLETIGPRFQEALPADCATKTVGDAYAVIDGLLAKHGSAFWIHQSSVNLFRRSMTFFGPHARGILPALLDRMSSLFQATGFSGYLWMMGRIVEAYGATADDALKASFQSNYEKVSSKVMQVMENTMPREVPDIIEDYVEVSACILAELPSLLILSPIFPHAFRAAVTALTLVQPSIIHRALDFIRAIVGHDALAVAPTASQPGTPLSLGVNGGSNGYTDPSSPAYAAAIRNVLSSQGDHLLALLLEGLVTTFPPEQIQLVSTIFRVLVSGFPRECLSWIGPAVEALPSGAVGHADKVKFLERFGQSVERGDLPGVKSALTEGLYRASRKSRERSRMGDGGGVPMGGGDPEAVGGYVDR</sequence>
<gene>
    <name evidence="3" type="ORF">BCV69DRAFT_255760</name>
</gene>
<dbReference type="Pfam" id="PF03810">
    <property type="entry name" value="IBN_N"/>
    <property type="match status" value="1"/>
</dbReference>
<dbReference type="InterPro" id="IPR016024">
    <property type="entry name" value="ARM-type_fold"/>
</dbReference>
<dbReference type="SMART" id="SM00913">
    <property type="entry name" value="IBN_N"/>
    <property type="match status" value="1"/>
</dbReference>
<accession>A0A316UCI4</accession>
<dbReference type="GO" id="GO:0006606">
    <property type="term" value="P:protein import into nucleus"/>
    <property type="evidence" value="ECO:0007669"/>
    <property type="project" value="TreeGrafter"/>
</dbReference>
<reference evidence="3 4" key="1">
    <citation type="journal article" date="2018" name="Mol. Biol. Evol.">
        <title>Broad Genomic Sampling Reveals a Smut Pathogenic Ancestry of the Fungal Clade Ustilaginomycotina.</title>
        <authorList>
            <person name="Kijpornyongpan T."/>
            <person name="Mondo S.J."/>
            <person name="Barry K."/>
            <person name="Sandor L."/>
            <person name="Lee J."/>
            <person name="Lipzen A."/>
            <person name="Pangilinan J."/>
            <person name="LaButti K."/>
            <person name="Hainaut M."/>
            <person name="Henrissat B."/>
            <person name="Grigoriev I.V."/>
            <person name="Spatafora J.W."/>
            <person name="Aime M.C."/>
        </authorList>
    </citation>
    <scope>NUCLEOTIDE SEQUENCE [LARGE SCALE GENOMIC DNA]</scope>
    <source>
        <strain evidence="3 4">MCA 4718</strain>
    </source>
</reference>
<keyword evidence="4" id="KW-1185">Reference proteome</keyword>
<dbReference type="Proteomes" id="UP000245942">
    <property type="component" value="Unassembled WGS sequence"/>
</dbReference>
<dbReference type="Gene3D" id="1.25.10.10">
    <property type="entry name" value="Leucine-rich Repeat Variant"/>
    <property type="match status" value="1"/>
</dbReference>
<evidence type="ECO:0000256" key="1">
    <source>
        <dbReference type="SAM" id="MobiDB-lite"/>
    </source>
</evidence>
<dbReference type="EMBL" id="KZ819322">
    <property type="protein sequence ID" value="PWN22862.1"/>
    <property type="molecule type" value="Genomic_DNA"/>
</dbReference>
<evidence type="ECO:0000313" key="4">
    <source>
        <dbReference type="Proteomes" id="UP000245942"/>
    </source>
</evidence>
<protein>
    <submittedName>
        <fullName evidence="3">ARM repeat-containing protein</fullName>
    </submittedName>
</protein>
<dbReference type="OrthoDB" id="435593at2759"/>
<dbReference type="SUPFAM" id="SSF48371">
    <property type="entry name" value="ARM repeat"/>
    <property type="match status" value="1"/>
</dbReference>
<name>A0A316UCI4_9BASI</name>
<dbReference type="InterPro" id="IPR057942">
    <property type="entry name" value="TPR_TNPO3_IPO13_3rd"/>
</dbReference>
<dbReference type="GeneID" id="37012319"/>
<dbReference type="Pfam" id="PF24140">
    <property type="entry name" value="TPR_TNPO3_IPO13_3rd"/>
    <property type="match status" value="1"/>
</dbReference>
<dbReference type="PANTHER" id="PTHR12363:SF53">
    <property type="entry name" value="MRNA TRANSPORT REGULATOR MTR10"/>
    <property type="match status" value="1"/>
</dbReference>
<feature type="region of interest" description="Disordered" evidence="1">
    <location>
        <begin position="962"/>
        <end position="993"/>
    </location>
</feature>
<evidence type="ECO:0000259" key="2">
    <source>
        <dbReference type="PROSITE" id="PS50166"/>
    </source>
</evidence>
<feature type="domain" description="Importin N-terminal" evidence="2">
    <location>
        <begin position="42"/>
        <end position="109"/>
    </location>
</feature>
<dbReference type="STRING" id="1684307.A0A316UCI4"/>
<dbReference type="RefSeq" id="XP_025350022.1">
    <property type="nucleotide sequence ID" value="XM_025490585.1"/>
</dbReference>
<evidence type="ECO:0000313" key="3">
    <source>
        <dbReference type="EMBL" id="PWN22862.1"/>
    </source>
</evidence>
<organism evidence="3 4">
    <name type="scientific">Pseudomicrostroma glucosiphilum</name>
    <dbReference type="NCBI Taxonomy" id="1684307"/>
    <lineage>
        <taxon>Eukaryota</taxon>
        <taxon>Fungi</taxon>
        <taxon>Dikarya</taxon>
        <taxon>Basidiomycota</taxon>
        <taxon>Ustilaginomycotina</taxon>
        <taxon>Exobasidiomycetes</taxon>
        <taxon>Microstromatales</taxon>
        <taxon>Microstromatales incertae sedis</taxon>
        <taxon>Pseudomicrostroma</taxon>
    </lineage>
</organism>
<proteinExistence type="predicted"/>
<dbReference type="GO" id="GO:0031267">
    <property type="term" value="F:small GTPase binding"/>
    <property type="evidence" value="ECO:0007669"/>
    <property type="project" value="InterPro"/>
</dbReference>